<name>A0AAD6MQS7_9EURO</name>
<organism evidence="1 2">
    <name type="scientific">Penicillium malachiteum</name>
    <dbReference type="NCBI Taxonomy" id="1324776"/>
    <lineage>
        <taxon>Eukaryota</taxon>
        <taxon>Fungi</taxon>
        <taxon>Dikarya</taxon>
        <taxon>Ascomycota</taxon>
        <taxon>Pezizomycotina</taxon>
        <taxon>Eurotiomycetes</taxon>
        <taxon>Eurotiomycetidae</taxon>
        <taxon>Eurotiales</taxon>
        <taxon>Aspergillaceae</taxon>
        <taxon>Penicillium</taxon>
    </lineage>
</organism>
<proteinExistence type="predicted"/>
<dbReference type="Proteomes" id="UP001215712">
    <property type="component" value="Unassembled WGS sequence"/>
</dbReference>
<sequence length="114" mass="12775">MDQSLGPGDDEVLDIFERARQLRICPNRIWAVAGEKLPRMIPDLNLLLAAENGLGTAQHTECTPDFCEQAQRDFTGIKQRHECSDKARSRCTSMAVSFPRYVLNKAAIEEKPTA</sequence>
<dbReference type="AlphaFoldDB" id="A0AAD6MQS7"/>
<evidence type="ECO:0000313" key="2">
    <source>
        <dbReference type="Proteomes" id="UP001215712"/>
    </source>
</evidence>
<dbReference type="EMBL" id="JAQJAN010000020">
    <property type="protein sequence ID" value="KAJ5703939.1"/>
    <property type="molecule type" value="Genomic_DNA"/>
</dbReference>
<gene>
    <name evidence="1" type="ORF">N7493_011077</name>
</gene>
<keyword evidence="2" id="KW-1185">Reference proteome</keyword>
<accession>A0AAD6MQS7</accession>
<reference evidence="1" key="2">
    <citation type="submission" date="2023-01" db="EMBL/GenBank/DDBJ databases">
        <authorList>
            <person name="Petersen C."/>
        </authorList>
    </citation>
    <scope>NUCLEOTIDE SEQUENCE</scope>
    <source>
        <strain evidence="1">IBT 17514</strain>
    </source>
</reference>
<evidence type="ECO:0000313" key="1">
    <source>
        <dbReference type="EMBL" id="KAJ5703939.1"/>
    </source>
</evidence>
<comment type="caution">
    <text evidence="1">The sequence shown here is derived from an EMBL/GenBank/DDBJ whole genome shotgun (WGS) entry which is preliminary data.</text>
</comment>
<reference evidence="1" key="1">
    <citation type="journal article" date="2023" name="IMA Fungus">
        <title>Comparative genomic study of the Penicillium genus elucidates a diverse pangenome and 15 lateral gene transfer events.</title>
        <authorList>
            <person name="Petersen C."/>
            <person name="Sorensen T."/>
            <person name="Nielsen M.R."/>
            <person name="Sondergaard T.E."/>
            <person name="Sorensen J.L."/>
            <person name="Fitzpatrick D.A."/>
            <person name="Frisvad J.C."/>
            <person name="Nielsen K.L."/>
        </authorList>
    </citation>
    <scope>NUCLEOTIDE SEQUENCE</scope>
    <source>
        <strain evidence="1">IBT 17514</strain>
    </source>
</reference>
<protein>
    <submittedName>
        <fullName evidence="1">Uncharacterized protein</fullName>
    </submittedName>
</protein>